<evidence type="ECO:0000259" key="4">
    <source>
        <dbReference type="SMART" id="SM00382"/>
    </source>
</evidence>
<dbReference type="RefSeq" id="WP_367779415.1">
    <property type="nucleotide sequence ID" value="NZ_JBFMIA010000006.1"/>
</dbReference>
<reference evidence="5 6" key="1">
    <citation type="journal article" date="1979" name="Int. J. Syst. Evol. Microbiol.">
        <title>Bacillus globisporus subsp. marinus subsp. nov.</title>
        <authorList>
            <person name="Liu H."/>
        </authorList>
    </citation>
    <scope>NUCLEOTIDE SEQUENCE [LARGE SCALE GENOMIC DNA]</scope>
    <source>
        <strain evidence="5 6">DSM 1297</strain>
    </source>
</reference>
<accession>A0ABV3Q3W7</accession>
<evidence type="ECO:0000313" key="5">
    <source>
        <dbReference type="EMBL" id="MEW9501926.1"/>
    </source>
</evidence>
<keyword evidence="6" id="KW-1185">Reference proteome</keyword>
<dbReference type="EMBL" id="JBFMIA010000006">
    <property type="protein sequence ID" value="MEW9501926.1"/>
    <property type="molecule type" value="Genomic_DNA"/>
</dbReference>
<dbReference type="InterPro" id="IPR051782">
    <property type="entry name" value="ABC_Transporter_VariousFunc"/>
</dbReference>
<dbReference type="Gene3D" id="3.40.50.300">
    <property type="entry name" value="P-loop containing nucleotide triphosphate hydrolases"/>
    <property type="match status" value="1"/>
</dbReference>
<keyword evidence="1" id="KW-0813">Transport</keyword>
<dbReference type="InterPro" id="IPR003593">
    <property type="entry name" value="AAA+_ATPase"/>
</dbReference>
<dbReference type="Pfam" id="PF00005">
    <property type="entry name" value="ABC_tran"/>
    <property type="match status" value="1"/>
</dbReference>
<dbReference type="SMART" id="SM00382">
    <property type="entry name" value="AAA"/>
    <property type="match status" value="1"/>
</dbReference>
<feature type="domain" description="AAA+ ATPase" evidence="4">
    <location>
        <begin position="27"/>
        <end position="196"/>
    </location>
</feature>
<name>A0ABV3Q3W7_9BACL</name>
<organism evidence="5 6">
    <name type="scientific">Jeotgalibacillus marinus</name>
    <dbReference type="NCBI Taxonomy" id="86667"/>
    <lineage>
        <taxon>Bacteria</taxon>
        <taxon>Bacillati</taxon>
        <taxon>Bacillota</taxon>
        <taxon>Bacilli</taxon>
        <taxon>Bacillales</taxon>
        <taxon>Caryophanaceae</taxon>
        <taxon>Jeotgalibacillus</taxon>
    </lineage>
</organism>
<keyword evidence="2" id="KW-0547">Nucleotide-binding</keyword>
<evidence type="ECO:0000313" key="6">
    <source>
        <dbReference type="Proteomes" id="UP001556040"/>
    </source>
</evidence>
<protein>
    <submittedName>
        <fullName evidence="5">ATP-binding cassette domain-containing protein</fullName>
    </submittedName>
</protein>
<dbReference type="GO" id="GO:0005524">
    <property type="term" value="F:ATP binding"/>
    <property type="evidence" value="ECO:0007669"/>
    <property type="project" value="UniProtKB-KW"/>
</dbReference>
<dbReference type="Proteomes" id="UP001556040">
    <property type="component" value="Unassembled WGS sequence"/>
</dbReference>
<evidence type="ECO:0000256" key="2">
    <source>
        <dbReference type="ARBA" id="ARBA00022741"/>
    </source>
</evidence>
<evidence type="ECO:0000256" key="1">
    <source>
        <dbReference type="ARBA" id="ARBA00022448"/>
    </source>
</evidence>
<dbReference type="PANTHER" id="PTHR42939">
    <property type="entry name" value="ABC TRANSPORTER ATP-BINDING PROTEIN ALBC-RELATED"/>
    <property type="match status" value="1"/>
</dbReference>
<comment type="caution">
    <text evidence="5">The sequence shown here is derived from an EMBL/GenBank/DDBJ whole genome shotgun (WGS) entry which is preliminary data.</text>
</comment>
<sequence length="197" mass="23108">MIELSNVDFFYKEGSYVFKNFSLSLTHKKKYLLQGKNGTGKTTLLKILLGILKTKNGKVTLEYDKRKTLFIPSTPFYEPYLNLGDFIEFYLKKMIKIPDDKINIDKILSTLSLQDHKNTLCKNLSKGTIQKIIISPLFTDYDWDCLFMDEPFEHLDMDTCSILREKILKSDSLVMLINHKEYILEENLNVRFERISL</sequence>
<keyword evidence="3 5" id="KW-0067">ATP-binding</keyword>
<dbReference type="SUPFAM" id="SSF52540">
    <property type="entry name" value="P-loop containing nucleoside triphosphate hydrolases"/>
    <property type="match status" value="1"/>
</dbReference>
<evidence type="ECO:0000256" key="3">
    <source>
        <dbReference type="ARBA" id="ARBA00022840"/>
    </source>
</evidence>
<proteinExistence type="predicted"/>
<dbReference type="PANTHER" id="PTHR42939:SF1">
    <property type="entry name" value="ABC TRANSPORTER ATP-BINDING PROTEIN ALBC-RELATED"/>
    <property type="match status" value="1"/>
</dbReference>
<dbReference type="InterPro" id="IPR027417">
    <property type="entry name" value="P-loop_NTPase"/>
</dbReference>
<dbReference type="InterPro" id="IPR003439">
    <property type="entry name" value="ABC_transporter-like_ATP-bd"/>
</dbReference>
<gene>
    <name evidence="5" type="ORF">AB1471_08945</name>
</gene>